<name>A0ABN8GU00_9BACL</name>
<sequence>MYKPTVVTGRIIEVNADRVLTQQGDMFCTYHPRYYTFPDAEIWTHAECDLEEKTEQDFATAEGMQVTKRRWNPMWLWFLPQKKSANRI</sequence>
<proteinExistence type="predicted"/>
<evidence type="ECO:0000313" key="1">
    <source>
        <dbReference type="EMBL" id="CAH1214060.1"/>
    </source>
</evidence>
<gene>
    <name evidence="1" type="ORF">PAECIP111892_03960</name>
</gene>
<dbReference type="RefSeq" id="WP_236335757.1">
    <property type="nucleotide sequence ID" value="NZ_CAKMMG010000006.1"/>
</dbReference>
<dbReference type="Proteomes" id="UP000838324">
    <property type="component" value="Unassembled WGS sequence"/>
</dbReference>
<dbReference type="EMBL" id="CAKMMG010000006">
    <property type="protein sequence ID" value="CAH1214060.1"/>
    <property type="molecule type" value="Genomic_DNA"/>
</dbReference>
<accession>A0ABN8GU00</accession>
<keyword evidence="2" id="KW-1185">Reference proteome</keyword>
<evidence type="ECO:0008006" key="3">
    <source>
        <dbReference type="Google" id="ProtNLM"/>
    </source>
</evidence>
<reference evidence="1" key="1">
    <citation type="submission" date="2022-01" db="EMBL/GenBank/DDBJ databases">
        <authorList>
            <person name="Criscuolo A."/>
        </authorList>
    </citation>
    <scope>NUCLEOTIDE SEQUENCE</scope>
    <source>
        <strain evidence="1">CIP111892</strain>
    </source>
</reference>
<protein>
    <recommendedName>
        <fullName evidence="3">DUF427 domain-containing protein</fullName>
    </recommendedName>
</protein>
<comment type="caution">
    <text evidence="1">The sequence shown here is derived from an EMBL/GenBank/DDBJ whole genome shotgun (WGS) entry which is preliminary data.</text>
</comment>
<evidence type="ECO:0000313" key="2">
    <source>
        <dbReference type="Proteomes" id="UP000838324"/>
    </source>
</evidence>
<organism evidence="1 2">
    <name type="scientific">Paenibacillus auburnensis</name>
    <dbReference type="NCBI Taxonomy" id="2905649"/>
    <lineage>
        <taxon>Bacteria</taxon>
        <taxon>Bacillati</taxon>
        <taxon>Bacillota</taxon>
        <taxon>Bacilli</taxon>
        <taxon>Bacillales</taxon>
        <taxon>Paenibacillaceae</taxon>
        <taxon>Paenibacillus</taxon>
    </lineage>
</organism>